<feature type="transmembrane region" description="Helical" evidence="1">
    <location>
        <begin position="255"/>
        <end position="278"/>
    </location>
</feature>
<name>A0A834NTS6_VESGE</name>
<sequence>MIIFILLELNDDDDNDDDDDDDDDDECIEIYGCWIRTKREKSNSTFLLDLYTKVVWMLEKGDTAPLTIKILFTCDRYVGGDSGNKISDRMKDEEIYDSRRLRETAKIASIYHKSDNKFQRNKKLSHIVHASLNFMQFLLILAIKIFHHVHYNKYRRRHETNENMPILPEEMNIIFALHSICIMISLIFAVLWLKKTFLPERPLIVLIGCMFGAISMLSVGIMEMRQVEQYIDLTKITDEQLLNHPLFVHNFSMCILSITVMTLYLLQAWVLLDVWLWIRKFGKLPDSESKRSSNLSMNNEVIGDNISALSTTECPGKLDPIPELRKFFSKLPTNVTPIENEPVIFYCCCVDCYNYIKESRKRKPLHEFQMIHVL</sequence>
<proteinExistence type="predicted"/>
<evidence type="ECO:0000256" key="1">
    <source>
        <dbReference type="SAM" id="Phobius"/>
    </source>
</evidence>
<feature type="transmembrane region" description="Helical" evidence="1">
    <location>
        <begin position="127"/>
        <end position="151"/>
    </location>
</feature>
<keyword evidence="3" id="KW-1185">Reference proteome</keyword>
<comment type="caution">
    <text evidence="2">The sequence shown here is derived from an EMBL/GenBank/DDBJ whole genome shotgun (WGS) entry which is preliminary data.</text>
</comment>
<evidence type="ECO:0000313" key="3">
    <source>
        <dbReference type="Proteomes" id="UP000617340"/>
    </source>
</evidence>
<keyword evidence="1" id="KW-1133">Transmembrane helix</keyword>
<accession>A0A834NTS6</accession>
<organism evidence="2 3">
    <name type="scientific">Vespula germanica</name>
    <name type="common">German yellow jacket</name>
    <name type="synonym">Paravespula germanica</name>
    <dbReference type="NCBI Taxonomy" id="30212"/>
    <lineage>
        <taxon>Eukaryota</taxon>
        <taxon>Metazoa</taxon>
        <taxon>Ecdysozoa</taxon>
        <taxon>Arthropoda</taxon>
        <taxon>Hexapoda</taxon>
        <taxon>Insecta</taxon>
        <taxon>Pterygota</taxon>
        <taxon>Neoptera</taxon>
        <taxon>Endopterygota</taxon>
        <taxon>Hymenoptera</taxon>
        <taxon>Apocrita</taxon>
        <taxon>Aculeata</taxon>
        <taxon>Vespoidea</taxon>
        <taxon>Vespidae</taxon>
        <taxon>Vespinae</taxon>
        <taxon>Vespula</taxon>
    </lineage>
</organism>
<keyword evidence="1" id="KW-0812">Transmembrane</keyword>
<evidence type="ECO:0000313" key="2">
    <source>
        <dbReference type="EMBL" id="KAF7417771.1"/>
    </source>
</evidence>
<gene>
    <name evidence="2" type="ORF">HZH68_000424</name>
</gene>
<protein>
    <submittedName>
        <fullName evidence="2">Uncharacterized protein</fullName>
    </submittedName>
</protein>
<keyword evidence="1" id="KW-0472">Membrane</keyword>
<reference evidence="2" key="1">
    <citation type="journal article" date="2020" name="G3 (Bethesda)">
        <title>High-Quality Assemblies for Three Invasive Social Wasps from the &lt;i&gt;Vespula&lt;/i&gt; Genus.</title>
        <authorList>
            <person name="Harrop T.W.R."/>
            <person name="Guhlin J."/>
            <person name="McLaughlin G.M."/>
            <person name="Permina E."/>
            <person name="Stockwell P."/>
            <person name="Gilligan J."/>
            <person name="Le Lec M.F."/>
            <person name="Gruber M.A.M."/>
            <person name="Quinn O."/>
            <person name="Lovegrove M."/>
            <person name="Duncan E.J."/>
            <person name="Remnant E.J."/>
            <person name="Van Eeckhoven J."/>
            <person name="Graham B."/>
            <person name="Knapp R.A."/>
            <person name="Langford K.W."/>
            <person name="Kronenberg Z."/>
            <person name="Press M.O."/>
            <person name="Eacker S.M."/>
            <person name="Wilson-Rankin E.E."/>
            <person name="Purcell J."/>
            <person name="Lester P.J."/>
            <person name="Dearden P.K."/>
        </authorList>
    </citation>
    <scope>NUCLEOTIDE SEQUENCE</scope>
    <source>
        <strain evidence="2">Linc-1</strain>
    </source>
</reference>
<dbReference type="Proteomes" id="UP000617340">
    <property type="component" value="Unassembled WGS sequence"/>
</dbReference>
<feature type="transmembrane region" description="Helical" evidence="1">
    <location>
        <begin position="171"/>
        <end position="191"/>
    </location>
</feature>
<dbReference type="EMBL" id="JACSDZ010000001">
    <property type="protein sequence ID" value="KAF7417771.1"/>
    <property type="molecule type" value="Genomic_DNA"/>
</dbReference>
<feature type="transmembrane region" description="Helical" evidence="1">
    <location>
        <begin position="203"/>
        <end position="222"/>
    </location>
</feature>
<dbReference type="AlphaFoldDB" id="A0A834NTS6"/>